<protein>
    <submittedName>
        <fullName evidence="7">Uncharacterized protein</fullName>
    </submittedName>
</protein>
<dbReference type="AlphaFoldDB" id="A0A7I7YYU1"/>
<dbReference type="SUPFAM" id="SSF51735">
    <property type="entry name" value="NAD(P)-binding Rossmann-fold domains"/>
    <property type="match status" value="1"/>
</dbReference>
<dbReference type="PANTHER" id="PTHR22754:SF32">
    <property type="entry name" value="DISCO-INTERACTING PROTEIN 2"/>
    <property type="match status" value="1"/>
</dbReference>
<dbReference type="Pfam" id="PF00501">
    <property type="entry name" value="AMP-binding"/>
    <property type="match status" value="1"/>
</dbReference>
<accession>A0A7I7YYU1</accession>
<dbReference type="CDD" id="cd05931">
    <property type="entry name" value="FAAL"/>
    <property type="match status" value="1"/>
</dbReference>
<sequence>METLIDYLQKWEAEKPDQTLFRFVDSEGRELEHYTYASFAGRTRELAAYLSAEAGLRAGDRALLVYPPGLEMVAALFACARLGVIAVPVSPPLPMSFEAGLAKLAFIARDCQAKAVLSTKQLEHDFRMLLGTQGGGLAWAGSPQLPELPWFGTDGARDFGGAPVADTPGRVLFLQYTSGSTSDPKGVIVSHANVIANASAYPGREVAVSWLPQHHDMGLISAYLFITVIGGTTHAMSPEDFLKRPSAWLRLISQVRATQTPAPNFALEYCLREDKLPDSELAGVDLSSLDSMVIGAEPLRAATFTRFRARFAAYGLRPDAVTGAYGLAENTLIVSLRGRQIVSVNKRALQENVVRVEKALPRNSNQAPLVSSGKPVAGNVVRIVDPKSRHALGEGRIGEIWVAGASKGGGYWRRPDASAEAFGARIAGDDERTYLRTGDLGFLYEGELFVCGRTKDLVIVRGVNCYPSDIEAIAERAAAHIRKGCVAAFAVDDDDSEALVVVAEVRDAADLPDGRALARAIRRHGHIDPHTIVFVPPRTIPKTTSGKIRRAETRRLYLDGQLPVVGSYAHPTHDGPDAGTGPLARFRTLIEDYDLTGEEDCSFADLGIDSLALAELRADLQALLEEHGAGQLAEAVNTRLLQRLTVAEFFGLVRQFGEGAGQPIDALRQALAQISAQYEAHEITQMRADAQLPLPELPPARSGAPTDILVTGVTGFLGPFLLSSLIGRTSFTIHALIRATDAEHGLDRIVASLRRARLWSAALEAQVRARVRVVCGDLAEPSLGIGEEAFGRLADSVDAIVHNGALVNYVRTYDALRPANVVGTWELLRLAMTGHRKAFHLVSSTFIYGWSTLPVVGEWDANEQMSGLDFGYSQTKWVAEQLALHAQRQGLDVRIYRPSLISPTSAGFGSQEDILVRLTAFMIQHGLAVRAHNQISLLPADLVAEHIVELIGLPAEAGTVFNITADDYYGLMDVTRILSERYGYRFEYHDIDSFSEQLNRRCGPSDPFYPLVDFLTRSAGKIAAMRDKRYDNTQYRRARTMTKARLREPALAETVANLHRFLCSEELITEDDARRSA</sequence>
<evidence type="ECO:0000256" key="4">
    <source>
        <dbReference type="ARBA" id="ARBA00022598"/>
    </source>
</evidence>
<dbReference type="NCBIfam" id="TIGR01746">
    <property type="entry name" value="Thioester-redct"/>
    <property type="match status" value="1"/>
</dbReference>
<dbReference type="Pfam" id="PF07993">
    <property type="entry name" value="NAD_binding_4"/>
    <property type="match status" value="1"/>
</dbReference>
<dbReference type="OrthoDB" id="2472181at2"/>
<evidence type="ECO:0000256" key="5">
    <source>
        <dbReference type="ARBA" id="ARBA00022832"/>
    </source>
</evidence>
<dbReference type="InterPro" id="IPR042099">
    <property type="entry name" value="ANL_N_sf"/>
</dbReference>
<dbReference type="GO" id="GO:0071766">
    <property type="term" value="P:Actinobacterium-type cell wall biogenesis"/>
    <property type="evidence" value="ECO:0007669"/>
    <property type="project" value="UniProtKB-ARBA"/>
</dbReference>
<reference evidence="7 8" key="1">
    <citation type="journal article" date="2019" name="Emerg. Microbes Infect.">
        <title>Comprehensive subspecies identification of 175 nontuberculous mycobacteria species based on 7547 genomic profiles.</title>
        <authorList>
            <person name="Matsumoto Y."/>
            <person name="Kinjo T."/>
            <person name="Motooka D."/>
            <person name="Nabeya D."/>
            <person name="Jung N."/>
            <person name="Uechi K."/>
            <person name="Horii T."/>
            <person name="Iida T."/>
            <person name="Fujita J."/>
            <person name="Nakamura S."/>
        </authorList>
    </citation>
    <scope>NUCLEOTIDE SEQUENCE [LARGE SCALE GENOMIC DNA]</scope>
    <source>
        <strain evidence="7 8">JCM 14742</strain>
    </source>
</reference>
<dbReference type="CDD" id="cd05235">
    <property type="entry name" value="SDR_e1"/>
    <property type="match status" value="1"/>
</dbReference>
<evidence type="ECO:0000313" key="7">
    <source>
        <dbReference type="EMBL" id="BBZ45911.1"/>
    </source>
</evidence>
<dbReference type="Gene3D" id="3.40.50.12780">
    <property type="entry name" value="N-terminal domain of ligase-like"/>
    <property type="match status" value="1"/>
</dbReference>
<dbReference type="GO" id="GO:0016874">
    <property type="term" value="F:ligase activity"/>
    <property type="evidence" value="ECO:0007669"/>
    <property type="project" value="UniProtKB-KW"/>
</dbReference>
<dbReference type="EMBL" id="AP022614">
    <property type="protein sequence ID" value="BBZ45911.1"/>
    <property type="molecule type" value="Genomic_DNA"/>
</dbReference>
<proteinExistence type="inferred from homology"/>
<dbReference type="InterPro" id="IPR045851">
    <property type="entry name" value="AMP-bd_C_sf"/>
</dbReference>
<dbReference type="GO" id="GO:0008610">
    <property type="term" value="P:lipid biosynthetic process"/>
    <property type="evidence" value="ECO:0007669"/>
    <property type="project" value="InterPro"/>
</dbReference>
<keyword evidence="8" id="KW-1185">Reference proteome</keyword>
<dbReference type="Proteomes" id="UP000467105">
    <property type="component" value="Chromosome"/>
</dbReference>
<dbReference type="InterPro" id="IPR010080">
    <property type="entry name" value="Thioester_reductase-like_dom"/>
</dbReference>
<dbReference type="InterPro" id="IPR020845">
    <property type="entry name" value="AMP-binding_CS"/>
</dbReference>
<dbReference type="FunFam" id="3.40.50.12780:FF:000013">
    <property type="entry name" value="Long-chain-fatty-acid--AMP ligase FadD32"/>
    <property type="match status" value="1"/>
</dbReference>
<dbReference type="GO" id="GO:0006631">
    <property type="term" value="P:fatty acid metabolic process"/>
    <property type="evidence" value="ECO:0007669"/>
    <property type="project" value="UniProtKB-KW"/>
</dbReference>
<organism evidence="7 8">
    <name type="scientific">Mycobacterium parmense</name>
    <dbReference type="NCBI Taxonomy" id="185642"/>
    <lineage>
        <taxon>Bacteria</taxon>
        <taxon>Bacillati</taxon>
        <taxon>Actinomycetota</taxon>
        <taxon>Actinomycetes</taxon>
        <taxon>Mycobacteriales</taxon>
        <taxon>Mycobacteriaceae</taxon>
        <taxon>Mycobacterium</taxon>
        <taxon>Mycobacterium simiae complex</taxon>
    </lineage>
</organism>
<dbReference type="SUPFAM" id="SSF56801">
    <property type="entry name" value="Acetyl-CoA synthetase-like"/>
    <property type="match status" value="1"/>
</dbReference>
<dbReference type="Gene3D" id="3.30.300.30">
    <property type="match status" value="1"/>
</dbReference>
<evidence type="ECO:0000256" key="1">
    <source>
        <dbReference type="ARBA" id="ARBA00006432"/>
    </source>
</evidence>
<dbReference type="Gene3D" id="3.40.50.720">
    <property type="entry name" value="NAD(P)-binding Rossmann-like Domain"/>
    <property type="match status" value="1"/>
</dbReference>
<comment type="similarity">
    <text evidence="1">Belongs to the ATP-dependent AMP-binding enzyme family.</text>
</comment>
<evidence type="ECO:0000256" key="6">
    <source>
        <dbReference type="ARBA" id="ARBA00023098"/>
    </source>
</evidence>
<evidence type="ECO:0000256" key="3">
    <source>
        <dbReference type="ARBA" id="ARBA00022553"/>
    </source>
</evidence>
<keyword evidence="3" id="KW-0597">Phosphoprotein</keyword>
<dbReference type="InterPro" id="IPR040097">
    <property type="entry name" value="FAAL/FAAC"/>
</dbReference>
<keyword evidence="5" id="KW-0276">Fatty acid metabolism</keyword>
<evidence type="ECO:0000256" key="2">
    <source>
        <dbReference type="ARBA" id="ARBA00022450"/>
    </source>
</evidence>
<dbReference type="PROSITE" id="PS00455">
    <property type="entry name" value="AMP_BINDING"/>
    <property type="match status" value="1"/>
</dbReference>
<dbReference type="PROSITE" id="PS00012">
    <property type="entry name" value="PHOSPHOPANTETHEINE"/>
    <property type="match status" value="1"/>
</dbReference>
<keyword evidence="4" id="KW-0436">Ligase</keyword>
<keyword evidence="2" id="KW-0596">Phosphopantetheine</keyword>
<dbReference type="InterPro" id="IPR000873">
    <property type="entry name" value="AMP-dep_synth/lig_dom"/>
</dbReference>
<dbReference type="RefSeq" id="WP_085271859.1">
    <property type="nucleotide sequence ID" value="NZ_AP022614.1"/>
</dbReference>
<dbReference type="InterPro" id="IPR036291">
    <property type="entry name" value="NAD(P)-bd_dom_sf"/>
</dbReference>
<evidence type="ECO:0000313" key="8">
    <source>
        <dbReference type="Proteomes" id="UP000467105"/>
    </source>
</evidence>
<dbReference type="PANTHER" id="PTHR22754">
    <property type="entry name" value="DISCO-INTERACTING PROTEIN 2 DIP2 -RELATED"/>
    <property type="match status" value="1"/>
</dbReference>
<dbReference type="InterPro" id="IPR013120">
    <property type="entry name" value="FAR_NAD-bd"/>
</dbReference>
<dbReference type="InterPro" id="IPR006162">
    <property type="entry name" value="Ppantetheine_attach_site"/>
</dbReference>
<name>A0A7I7YYU1_9MYCO</name>
<gene>
    <name evidence="7" type="ORF">MPRM_31920</name>
</gene>
<keyword evidence="6" id="KW-0443">Lipid metabolism</keyword>